<dbReference type="STRING" id="82801.SAMN04488506_1976"/>
<protein>
    <submittedName>
        <fullName evidence="2">Uncharacterized protein</fullName>
    </submittedName>
</protein>
<evidence type="ECO:0000313" key="2">
    <source>
        <dbReference type="EMBL" id="SFQ43206.1"/>
    </source>
</evidence>
<keyword evidence="1" id="KW-0812">Transmembrane</keyword>
<name>A0A1I5YG25_9LACT</name>
<evidence type="ECO:0000313" key="3">
    <source>
        <dbReference type="Proteomes" id="UP000199136"/>
    </source>
</evidence>
<reference evidence="2 3" key="1">
    <citation type="submission" date="2016-10" db="EMBL/GenBank/DDBJ databases">
        <authorList>
            <person name="de Groot N.N."/>
        </authorList>
    </citation>
    <scope>NUCLEOTIDE SEQUENCE [LARGE SCALE GENOMIC DNA]</scope>
    <source>
        <strain evidence="2 3">DSM 20581</strain>
    </source>
</reference>
<keyword evidence="1" id="KW-1133">Transmembrane helix</keyword>
<accession>A0A1I5YG25</accession>
<keyword evidence="1" id="KW-0472">Membrane</keyword>
<proteinExistence type="predicted"/>
<dbReference type="AlphaFoldDB" id="A0A1I5YG25"/>
<organism evidence="2 3">
    <name type="scientific">Desemzia incerta</name>
    <dbReference type="NCBI Taxonomy" id="82801"/>
    <lineage>
        <taxon>Bacteria</taxon>
        <taxon>Bacillati</taxon>
        <taxon>Bacillota</taxon>
        <taxon>Bacilli</taxon>
        <taxon>Lactobacillales</taxon>
        <taxon>Carnobacteriaceae</taxon>
        <taxon>Desemzia</taxon>
    </lineage>
</organism>
<feature type="transmembrane region" description="Helical" evidence="1">
    <location>
        <begin position="6"/>
        <end position="27"/>
    </location>
</feature>
<sequence length="41" mass="5109">MIRMIMVFAFSYIGVYFSLLLSLIYFLRPKKRTKKKKQRHR</sequence>
<keyword evidence="3" id="KW-1185">Reference proteome</keyword>
<dbReference type="Proteomes" id="UP000199136">
    <property type="component" value="Unassembled WGS sequence"/>
</dbReference>
<gene>
    <name evidence="2" type="ORF">SAMN04488506_1976</name>
</gene>
<evidence type="ECO:0000256" key="1">
    <source>
        <dbReference type="SAM" id="Phobius"/>
    </source>
</evidence>
<dbReference type="EMBL" id="FOXW01000008">
    <property type="protein sequence ID" value="SFQ43206.1"/>
    <property type="molecule type" value="Genomic_DNA"/>
</dbReference>